<proteinExistence type="predicted"/>
<evidence type="ECO:0000256" key="1">
    <source>
        <dbReference type="SAM" id="MobiDB-lite"/>
    </source>
</evidence>
<gene>
    <name evidence="2" type="ORF">SSFG_02347</name>
</gene>
<dbReference type="EMBL" id="DS999641">
    <property type="protein sequence ID" value="EFE67098.2"/>
    <property type="molecule type" value="Genomic_DNA"/>
</dbReference>
<dbReference type="Proteomes" id="UP000003824">
    <property type="component" value="Unassembled WGS sequence"/>
</dbReference>
<reference evidence="3" key="1">
    <citation type="submission" date="2008-12" db="EMBL/GenBank/DDBJ databases">
        <title>Annotation of Streptomyces ghanaensis ATCC 14672.</title>
        <authorList>
            <consortium name="The Broad Institute Genome Sequencing Platform"/>
            <consortium name="Broad Institute Microbial Sequencing Center"/>
            <person name="Fischbach M."/>
            <person name="Ward D."/>
            <person name="Young S."/>
            <person name="Kodira C.D."/>
            <person name="Zeng Q."/>
            <person name="Koehrsen M."/>
            <person name="Godfrey P."/>
            <person name="Alvarado L."/>
            <person name="Berlin A.M."/>
            <person name="Borenstein D."/>
            <person name="Chen Z."/>
            <person name="Engels R."/>
            <person name="Freedman E."/>
            <person name="Gellesch M."/>
            <person name="Goldberg J."/>
            <person name="Griggs A."/>
            <person name="Gujja S."/>
            <person name="Heiman D.I."/>
            <person name="Hepburn T.A."/>
            <person name="Howarth C."/>
            <person name="Jen D."/>
            <person name="Larson L."/>
            <person name="Lewis B."/>
            <person name="Mehta T."/>
            <person name="Park D."/>
            <person name="Pearson M."/>
            <person name="Roberts A."/>
            <person name="Saif S."/>
            <person name="Shea T.D."/>
            <person name="Shenoy N."/>
            <person name="Sisk P."/>
            <person name="Stolte C."/>
            <person name="Sykes S.N."/>
            <person name="Walk T."/>
            <person name="White J."/>
            <person name="Yandava C."/>
            <person name="Straight P."/>
            <person name="Clardy J."/>
            <person name="Hung D."/>
            <person name="Kolter R."/>
            <person name="Mekalanos J."/>
            <person name="Walker S."/>
            <person name="Walsh C.T."/>
            <person name="Wieland B.L.C."/>
            <person name="Ilzarbe M."/>
            <person name="Galagan J."/>
            <person name="Nusbaum C."/>
            <person name="Birren B."/>
        </authorList>
    </citation>
    <scope>NUCLEOTIDE SEQUENCE [LARGE SCALE GENOMIC DNA]</scope>
    <source>
        <strain evidence="3">ATCC 14672 / DSM 40746 / JCM 4963 / KCTC 9882 / NRRL B-12104 / FH 1290</strain>
    </source>
</reference>
<name>D5ZXG5_STRV1</name>
<dbReference type="AlphaFoldDB" id="D5ZXG5"/>
<evidence type="ECO:0000313" key="3">
    <source>
        <dbReference type="Proteomes" id="UP000003824"/>
    </source>
</evidence>
<protein>
    <submittedName>
        <fullName evidence="2">Predicted protein</fullName>
    </submittedName>
</protein>
<sequence>MKLSRLPSALLVRDEQRRQPAAAPQCGGCRGRAGVSFGNTGSRFRRMET</sequence>
<evidence type="ECO:0000313" key="2">
    <source>
        <dbReference type="EMBL" id="EFE67098.2"/>
    </source>
</evidence>
<organism evidence="2 3">
    <name type="scientific">Streptomyces viridosporus (strain ATCC 14672 / DSM 40746 / JCM 4963 / KCTC 9882 / NRRL B-12104 / FH 1290)</name>
    <name type="common">Streptomyces ghanaensis</name>
    <dbReference type="NCBI Taxonomy" id="566461"/>
    <lineage>
        <taxon>Bacteria</taxon>
        <taxon>Bacillati</taxon>
        <taxon>Actinomycetota</taxon>
        <taxon>Actinomycetes</taxon>
        <taxon>Kitasatosporales</taxon>
        <taxon>Streptomycetaceae</taxon>
        <taxon>Streptomyces</taxon>
    </lineage>
</organism>
<accession>D5ZXG5</accession>
<feature type="region of interest" description="Disordered" evidence="1">
    <location>
        <begin position="1"/>
        <end position="28"/>
    </location>
</feature>